<evidence type="ECO:0000256" key="3">
    <source>
        <dbReference type="ARBA" id="ARBA00004763"/>
    </source>
</evidence>
<sequence>MTSVEASSSWALAGGAQPPRLPEGVDLPRDRMLVMGILNVTPDSFSDGGRFLDPGAALDHAQEMLDEGADLVDLGGESTRPNSTRISEDEEWERIGSIIQRLAASGVVVSVDTLHALTARRAADAGAAIINDVSGGRWDPQMNAAVASTSCAYVIQHYRALPGMPEESFDYGDQPIAVALRERVSQQVRDALEAGVEPERIIVDPGLGFSLNNEQCWSLVASLPIFAELGYPVLIGASRKRFLGQSPLSDRDEATLDISRRALSDGIWAVRVHAISQQAKLVRAGR</sequence>
<gene>
    <name evidence="13" type="primary">folP1</name>
    <name evidence="13" type="ORF">AOLFYP35_00292</name>
</gene>
<evidence type="ECO:0000256" key="6">
    <source>
        <dbReference type="ARBA" id="ARBA00022679"/>
    </source>
</evidence>
<dbReference type="CDD" id="cd00739">
    <property type="entry name" value="DHPS"/>
    <property type="match status" value="1"/>
</dbReference>
<evidence type="ECO:0000256" key="7">
    <source>
        <dbReference type="ARBA" id="ARBA00022723"/>
    </source>
</evidence>
<evidence type="ECO:0000256" key="1">
    <source>
        <dbReference type="ARBA" id="ARBA00000012"/>
    </source>
</evidence>
<keyword evidence="9 10" id="KW-0289">Folate biosynthesis</keyword>
<evidence type="ECO:0000256" key="4">
    <source>
        <dbReference type="ARBA" id="ARBA00009503"/>
    </source>
</evidence>
<dbReference type="PROSITE" id="PS00792">
    <property type="entry name" value="DHPS_1"/>
    <property type="match status" value="1"/>
</dbReference>
<dbReference type="InterPro" id="IPR011005">
    <property type="entry name" value="Dihydropteroate_synth-like_sf"/>
</dbReference>
<dbReference type="SUPFAM" id="SSF51717">
    <property type="entry name" value="Dihydropteroate synthetase-like"/>
    <property type="match status" value="1"/>
</dbReference>
<comment type="catalytic activity">
    <reaction evidence="1">
        <text>(7,8-dihydropterin-6-yl)methyl diphosphate + 4-aminobenzoate = 7,8-dihydropteroate + diphosphate</text>
        <dbReference type="Rhea" id="RHEA:19949"/>
        <dbReference type="ChEBI" id="CHEBI:17836"/>
        <dbReference type="ChEBI" id="CHEBI:17839"/>
        <dbReference type="ChEBI" id="CHEBI:33019"/>
        <dbReference type="ChEBI" id="CHEBI:72950"/>
        <dbReference type="EC" id="2.5.1.15"/>
    </reaction>
</comment>
<comment type="similarity">
    <text evidence="4 10">Belongs to the DHPS family.</text>
</comment>
<proteinExistence type="inferred from homology"/>
<evidence type="ECO:0000256" key="9">
    <source>
        <dbReference type="ARBA" id="ARBA00022909"/>
    </source>
</evidence>
<comment type="pathway">
    <text evidence="3 10">Cofactor biosynthesis; tetrahydrofolate biosynthesis; 7,8-dihydrofolate from 2-amino-4-hydroxy-6-hydroxymethyl-7,8-dihydropteridine diphosphate and 4-aminobenzoate: step 1/2.</text>
</comment>
<reference evidence="13" key="1">
    <citation type="submission" date="2019-11" db="EMBL/GenBank/DDBJ databases">
        <authorList>
            <person name="Feng L."/>
        </authorList>
    </citation>
    <scope>NUCLEOTIDE SEQUENCE</scope>
    <source>
        <strain evidence="13">AodontolyticusLFYP35</strain>
    </source>
</reference>
<evidence type="ECO:0000256" key="10">
    <source>
        <dbReference type="RuleBase" id="RU361205"/>
    </source>
</evidence>
<evidence type="ECO:0000259" key="12">
    <source>
        <dbReference type="PROSITE" id="PS50972"/>
    </source>
</evidence>
<dbReference type="PANTHER" id="PTHR20941">
    <property type="entry name" value="FOLATE SYNTHESIS PROTEINS"/>
    <property type="match status" value="1"/>
</dbReference>
<dbReference type="PANTHER" id="PTHR20941:SF1">
    <property type="entry name" value="FOLIC ACID SYNTHESIS PROTEIN FOL1"/>
    <property type="match status" value="1"/>
</dbReference>
<protein>
    <recommendedName>
        <fullName evidence="5 10">Dihydropteroate synthase</fullName>
        <shortName evidence="10">DHPS</shortName>
        <ecNumber evidence="5 10">2.5.1.15</ecNumber>
    </recommendedName>
    <alternativeName>
        <fullName evidence="10">Dihydropteroate pyrophosphorylase</fullName>
    </alternativeName>
</protein>
<evidence type="ECO:0000256" key="2">
    <source>
        <dbReference type="ARBA" id="ARBA00001946"/>
    </source>
</evidence>
<dbReference type="GO" id="GO:0004156">
    <property type="term" value="F:dihydropteroate synthase activity"/>
    <property type="evidence" value="ECO:0007669"/>
    <property type="project" value="UniProtKB-EC"/>
</dbReference>
<evidence type="ECO:0000256" key="8">
    <source>
        <dbReference type="ARBA" id="ARBA00022842"/>
    </source>
</evidence>
<dbReference type="AlphaFoldDB" id="A0A6N2RCV9"/>
<dbReference type="PROSITE" id="PS00793">
    <property type="entry name" value="DHPS_2"/>
    <property type="match status" value="1"/>
</dbReference>
<dbReference type="Pfam" id="PF00809">
    <property type="entry name" value="Pterin_bind"/>
    <property type="match status" value="1"/>
</dbReference>
<feature type="compositionally biased region" description="Polar residues" evidence="11">
    <location>
        <begin position="1"/>
        <end position="10"/>
    </location>
</feature>
<comment type="cofactor">
    <cofactor evidence="2 10">
        <name>Mg(2+)</name>
        <dbReference type="ChEBI" id="CHEBI:18420"/>
    </cofactor>
</comment>
<evidence type="ECO:0000256" key="5">
    <source>
        <dbReference type="ARBA" id="ARBA00012458"/>
    </source>
</evidence>
<comment type="function">
    <text evidence="10">Catalyzes the condensation of para-aminobenzoate (pABA) with 6-hydroxymethyl-7,8-dihydropterin diphosphate (DHPt-PP) to form 7,8-dihydropteroate (H2Pte), the immediate precursor of folate derivatives.</text>
</comment>
<dbReference type="PROSITE" id="PS50972">
    <property type="entry name" value="PTERIN_BINDING"/>
    <property type="match status" value="1"/>
</dbReference>
<dbReference type="EC" id="2.5.1.15" evidence="5 10"/>
<name>A0A6N2RCV9_9ACTO</name>
<dbReference type="InterPro" id="IPR045031">
    <property type="entry name" value="DHP_synth-like"/>
</dbReference>
<accession>A0A6N2RCV9</accession>
<feature type="region of interest" description="Disordered" evidence="11">
    <location>
        <begin position="1"/>
        <end position="24"/>
    </location>
</feature>
<feature type="domain" description="Pterin-binding" evidence="12">
    <location>
        <begin position="32"/>
        <end position="283"/>
    </location>
</feature>
<keyword evidence="6 10" id="KW-0808">Transferase</keyword>
<dbReference type="GO" id="GO:0046872">
    <property type="term" value="F:metal ion binding"/>
    <property type="evidence" value="ECO:0007669"/>
    <property type="project" value="UniProtKB-KW"/>
</dbReference>
<dbReference type="EMBL" id="CACRSM010000002">
    <property type="protein sequence ID" value="VYS78504.1"/>
    <property type="molecule type" value="Genomic_DNA"/>
</dbReference>
<organism evidence="13">
    <name type="scientific">Schaalia odontolytica</name>
    <dbReference type="NCBI Taxonomy" id="1660"/>
    <lineage>
        <taxon>Bacteria</taxon>
        <taxon>Bacillati</taxon>
        <taxon>Actinomycetota</taxon>
        <taxon>Actinomycetes</taxon>
        <taxon>Actinomycetales</taxon>
        <taxon>Actinomycetaceae</taxon>
        <taxon>Schaalia</taxon>
    </lineage>
</organism>
<evidence type="ECO:0000313" key="13">
    <source>
        <dbReference type="EMBL" id="VYS78504.1"/>
    </source>
</evidence>
<dbReference type="InterPro" id="IPR000489">
    <property type="entry name" value="Pterin-binding_dom"/>
</dbReference>
<keyword evidence="7 10" id="KW-0479">Metal-binding</keyword>
<dbReference type="UniPathway" id="UPA00077">
    <property type="reaction ID" value="UER00156"/>
</dbReference>
<dbReference type="InterPro" id="IPR006390">
    <property type="entry name" value="DHP_synth_dom"/>
</dbReference>
<dbReference type="GO" id="GO:0046656">
    <property type="term" value="P:folic acid biosynthetic process"/>
    <property type="evidence" value="ECO:0007669"/>
    <property type="project" value="UniProtKB-KW"/>
</dbReference>
<dbReference type="GO" id="GO:0005829">
    <property type="term" value="C:cytosol"/>
    <property type="evidence" value="ECO:0007669"/>
    <property type="project" value="TreeGrafter"/>
</dbReference>
<dbReference type="GO" id="GO:0046654">
    <property type="term" value="P:tetrahydrofolate biosynthetic process"/>
    <property type="evidence" value="ECO:0007669"/>
    <property type="project" value="UniProtKB-UniPathway"/>
</dbReference>
<dbReference type="Gene3D" id="3.20.20.20">
    <property type="entry name" value="Dihydropteroate synthase-like"/>
    <property type="match status" value="1"/>
</dbReference>
<dbReference type="NCBIfam" id="TIGR01496">
    <property type="entry name" value="DHPS"/>
    <property type="match status" value="1"/>
</dbReference>
<evidence type="ECO:0000256" key="11">
    <source>
        <dbReference type="SAM" id="MobiDB-lite"/>
    </source>
</evidence>
<keyword evidence="8 10" id="KW-0460">Magnesium</keyword>